<feature type="binding site" evidence="6">
    <location>
        <position position="89"/>
    </location>
    <ligand>
        <name>S-adenosyl-L-methionine</name>
        <dbReference type="ChEBI" id="CHEBI:59789"/>
    </ligand>
</feature>
<organism evidence="9 10">
    <name type="scientific">Durusdinium trenchii</name>
    <dbReference type="NCBI Taxonomy" id="1381693"/>
    <lineage>
        <taxon>Eukaryota</taxon>
        <taxon>Sar</taxon>
        <taxon>Alveolata</taxon>
        <taxon>Dinophyceae</taxon>
        <taxon>Suessiales</taxon>
        <taxon>Symbiodiniaceae</taxon>
        <taxon>Durusdinium</taxon>
    </lineage>
</organism>
<feature type="region of interest" description="Disordered" evidence="7">
    <location>
        <begin position="553"/>
        <end position="589"/>
    </location>
</feature>
<feature type="active site" description="Nucleophile" evidence="6">
    <location>
        <position position="195"/>
    </location>
</feature>
<dbReference type="PROSITE" id="PS01153">
    <property type="entry name" value="NOL1_NOP2_SUN"/>
    <property type="match status" value="1"/>
</dbReference>
<accession>A0ABP0N7J1</accession>
<evidence type="ECO:0000256" key="2">
    <source>
        <dbReference type="ARBA" id="ARBA00022603"/>
    </source>
</evidence>
<feature type="binding site" evidence="6">
    <location>
        <begin position="56"/>
        <end position="62"/>
    </location>
    <ligand>
        <name>S-adenosyl-L-methionine</name>
        <dbReference type="ChEBI" id="CHEBI:59789"/>
    </ligand>
</feature>
<dbReference type="InterPro" id="IPR001678">
    <property type="entry name" value="MeTrfase_RsmB-F_NOP2_dom"/>
</dbReference>
<evidence type="ECO:0000259" key="8">
    <source>
        <dbReference type="PROSITE" id="PS51686"/>
    </source>
</evidence>
<feature type="compositionally biased region" description="Acidic residues" evidence="7">
    <location>
        <begin position="573"/>
        <end position="589"/>
    </location>
</feature>
<dbReference type="InterPro" id="IPR057285">
    <property type="entry name" value="Pre-PUA_NSUN2"/>
</dbReference>
<evidence type="ECO:0000313" key="10">
    <source>
        <dbReference type="Proteomes" id="UP001642484"/>
    </source>
</evidence>
<evidence type="ECO:0000256" key="4">
    <source>
        <dbReference type="ARBA" id="ARBA00022691"/>
    </source>
</evidence>
<gene>
    <name evidence="9" type="ORF">CCMP2556_LOCUS29382</name>
</gene>
<dbReference type="Proteomes" id="UP001642484">
    <property type="component" value="Unassembled WGS sequence"/>
</dbReference>
<dbReference type="PRINTS" id="PR02008">
    <property type="entry name" value="RCMTFAMILY"/>
</dbReference>
<evidence type="ECO:0000256" key="7">
    <source>
        <dbReference type="SAM" id="MobiDB-lite"/>
    </source>
</evidence>
<keyword evidence="10" id="KW-1185">Reference proteome</keyword>
<feature type="compositionally biased region" description="Acidic residues" evidence="7">
    <location>
        <begin position="335"/>
        <end position="344"/>
    </location>
</feature>
<dbReference type="EMBL" id="CAXAMN010021451">
    <property type="protein sequence ID" value="CAK9059686.1"/>
    <property type="molecule type" value="Genomic_DNA"/>
</dbReference>
<keyword evidence="2 6" id="KW-0489">Methyltransferase</keyword>
<evidence type="ECO:0000256" key="5">
    <source>
        <dbReference type="ARBA" id="ARBA00022884"/>
    </source>
</evidence>
<dbReference type="InterPro" id="IPR018314">
    <property type="entry name" value="RsmB/NOL1/NOP2-like_CS"/>
</dbReference>
<dbReference type="Pfam" id="PF01189">
    <property type="entry name" value="Methyltr_RsmB-F"/>
    <property type="match status" value="1"/>
</dbReference>
<dbReference type="InterPro" id="IPR029063">
    <property type="entry name" value="SAM-dependent_MTases_sf"/>
</dbReference>
<comment type="caution">
    <text evidence="9">The sequence shown here is derived from an EMBL/GenBank/DDBJ whole genome shotgun (WGS) entry which is preliminary data.</text>
</comment>
<keyword evidence="4 6" id="KW-0949">S-adenosyl-L-methionine</keyword>
<keyword evidence="5 6" id="KW-0694">RNA-binding</keyword>
<keyword evidence="3 6" id="KW-0808">Transferase</keyword>
<proteinExistence type="inferred from homology"/>
<feature type="domain" description="SAM-dependent MTase RsmB/NOP-type" evidence="8">
    <location>
        <begin position="1"/>
        <end position="310"/>
    </location>
</feature>
<dbReference type="InterPro" id="IPR023267">
    <property type="entry name" value="RCMT"/>
</dbReference>
<dbReference type="SUPFAM" id="SSF53335">
    <property type="entry name" value="S-adenosyl-L-methionine-dependent methyltransferases"/>
    <property type="match status" value="1"/>
</dbReference>
<feature type="compositionally biased region" description="Polar residues" evidence="7">
    <location>
        <begin position="559"/>
        <end position="572"/>
    </location>
</feature>
<dbReference type="InterPro" id="IPR049560">
    <property type="entry name" value="MeTrfase_RsmB-F_NOP2_cat"/>
</dbReference>
<evidence type="ECO:0000313" key="9">
    <source>
        <dbReference type="EMBL" id="CAK9059686.1"/>
    </source>
</evidence>
<feature type="compositionally biased region" description="Basic and acidic residues" evidence="7">
    <location>
        <begin position="319"/>
        <end position="334"/>
    </location>
</feature>
<sequence>MFPGVQDSEWSGVFALPSPCPNLNPTGPYGSFRQVVSMLPPLFLGVEPHHTVLDLCAAPGSKTFQMLEVMHWPQSEGGTPPTGFILANELQWRRANMLAHQVGRLGSPCMVVVNCDAQFFPEMSSASSDRREIFRFDRVLCDVPCSGDGTLRKTPYIWRSWTPRDGLCLHIRQLNILYRGLELLKVGGRLVYSTCSLNPIEDEAVVAAALKRHGAAVKLVPPPESMCSVQAGDGLATWVVPNPEKTGEFFEDFESAPNEVKSGKTKLLSTMYPPTGDFKEQWEQVRRYCRRLLPHLMDTGGFFIATFEKRADLAPSAKARREEKRAQLKAKEETTETAEAEAEEEKEKEPEKPKEKVVFRRLTKEYLPVDSVLPEWPEVLDFYGLDVSLSHRFVMRAEGDKSIFLVSEAAAELLRQEVKLPTRMVMCGVAAFQRTGSHHERACPWQLAQEGAAQLCALKLRRQLACSRSFLRQLLVERELTIAEVRSLAAQGDATGLEALSEADGGAFSPGSIALTLSSKDEGERPPFALVANASESSLELLLRQQEAGSLMEDLAGQPTVQEILATNQQEGLNEDDEADSGDREADDV</sequence>
<name>A0ABP0N7J1_9DINO</name>
<dbReference type="PANTHER" id="PTHR22808:SF1">
    <property type="entry name" value="RNA CYTOSINE-C(5)-METHYLTRANSFERASE NSUN2-RELATED"/>
    <property type="match status" value="1"/>
</dbReference>
<evidence type="ECO:0000256" key="6">
    <source>
        <dbReference type="PROSITE-ProRule" id="PRU01023"/>
    </source>
</evidence>
<dbReference type="Pfam" id="PF25376">
    <property type="entry name" value="Pre-PUA_NSUN2"/>
    <property type="match status" value="1"/>
</dbReference>
<protein>
    <recommendedName>
        <fullName evidence="8">SAM-dependent MTase RsmB/NOP-type domain-containing protein</fullName>
    </recommendedName>
</protein>
<comment type="similarity">
    <text evidence="1 6">Belongs to the class I-like SAM-binding methyltransferase superfamily. RsmB/NOP family.</text>
</comment>
<reference evidence="9 10" key="1">
    <citation type="submission" date="2024-02" db="EMBL/GenBank/DDBJ databases">
        <authorList>
            <person name="Chen Y."/>
            <person name="Shah S."/>
            <person name="Dougan E. K."/>
            <person name="Thang M."/>
            <person name="Chan C."/>
        </authorList>
    </citation>
    <scope>NUCLEOTIDE SEQUENCE [LARGE SCALE GENOMIC DNA]</scope>
</reference>
<evidence type="ECO:0000256" key="1">
    <source>
        <dbReference type="ARBA" id="ARBA00007494"/>
    </source>
</evidence>
<feature type="compositionally biased region" description="Basic and acidic residues" evidence="7">
    <location>
        <begin position="345"/>
        <end position="354"/>
    </location>
</feature>
<dbReference type="PROSITE" id="PS51686">
    <property type="entry name" value="SAM_MT_RSMB_NOP"/>
    <property type="match status" value="1"/>
</dbReference>
<dbReference type="Gene3D" id="3.40.50.150">
    <property type="entry name" value="Vaccinia Virus protein VP39"/>
    <property type="match status" value="1"/>
</dbReference>
<evidence type="ECO:0000256" key="3">
    <source>
        <dbReference type="ARBA" id="ARBA00022679"/>
    </source>
</evidence>
<feature type="binding site" evidence="6">
    <location>
        <position position="142"/>
    </location>
    <ligand>
        <name>S-adenosyl-L-methionine</name>
        <dbReference type="ChEBI" id="CHEBI:59789"/>
    </ligand>
</feature>
<feature type="region of interest" description="Disordered" evidence="7">
    <location>
        <begin position="315"/>
        <end position="354"/>
    </location>
</feature>
<feature type="binding site" evidence="6">
    <location>
        <position position="116"/>
    </location>
    <ligand>
        <name>S-adenosyl-L-methionine</name>
        <dbReference type="ChEBI" id="CHEBI:59789"/>
    </ligand>
</feature>
<dbReference type="PANTHER" id="PTHR22808">
    <property type="entry name" value="NCL1 YEAST -RELATED NOL1/NOP2/FMU SUN DOMAIN-CONTAINING"/>
    <property type="match status" value="1"/>
</dbReference>